<proteinExistence type="predicted"/>
<evidence type="ECO:0000256" key="4">
    <source>
        <dbReference type="ARBA" id="ARBA00022679"/>
    </source>
</evidence>
<feature type="region of interest" description="Disordered" evidence="9">
    <location>
        <begin position="324"/>
        <end position="350"/>
    </location>
</feature>
<gene>
    <name evidence="12" type="ORF">FED44_07480</name>
</gene>
<dbReference type="PANTHER" id="PTHR24421">
    <property type="entry name" value="NITRATE/NITRITE SENSOR PROTEIN NARX-RELATED"/>
    <property type="match status" value="1"/>
</dbReference>
<dbReference type="GO" id="GO:0000155">
    <property type="term" value="F:phosphorelay sensor kinase activity"/>
    <property type="evidence" value="ECO:0007669"/>
    <property type="project" value="InterPro"/>
</dbReference>
<evidence type="ECO:0000256" key="5">
    <source>
        <dbReference type="ARBA" id="ARBA00022741"/>
    </source>
</evidence>
<dbReference type="AlphaFoldDB" id="A0A5R8ZE89"/>
<dbReference type="Gene3D" id="1.20.5.1930">
    <property type="match status" value="1"/>
</dbReference>
<evidence type="ECO:0000256" key="2">
    <source>
        <dbReference type="ARBA" id="ARBA00012438"/>
    </source>
</evidence>
<keyword evidence="4" id="KW-0808">Transferase</keyword>
<dbReference type="GO" id="GO:0016020">
    <property type="term" value="C:membrane"/>
    <property type="evidence" value="ECO:0007669"/>
    <property type="project" value="InterPro"/>
</dbReference>
<feature type="transmembrane region" description="Helical" evidence="10">
    <location>
        <begin position="12"/>
        <end position="30"/>
    </location>
</feature>
<keyword evidence="8" id="KW-0902">Two-component regulatory system</keyword>
<keyword evidence="5" id="KW-0547">Nucleotide-binding</keyword>
<keyword evidence="13" id="KW-1185">Reference proteome</keyword>
<comment type="caution">
    <text evidence="12">The sequence shown here is derived from an EMBL/GenBank/DDBJ whole genome shotgun (WGS) entry which is preliminary data.</text>
</comment>
<organism evidence="12 13">
    <name type="scientific">Microbispora triticiradicis</name>
    <dbReference type="NCBI Taxonomy" id="2200763"/>
    <lineage>
        <taxon>Bacteria</taxon>
        <taxon>Bacillati</taxon>
        <taxon>Actinomycetota</taxon>
        <taxon>Actinomycetes</taxon>
        <taxon>Streptosporangiales</taxon>
        <taxon>Streptosporangiaceae</taxon>
        <taxon>Microbispora</taxon>
    </lineage>
</organism>
<feature type="domain" description="Signal transduction histidine kinase subgroup 3 dimerisation and phosphoacceptor" evidence="11">
    <location>
        <begin position="175"/>
        <end position="238"/>
    </location>
</feature>
<keyword evidence="10" id="KW-0812">Transmembrane</keyword>
<dbReference type="OrthoDB" id="144293at2"/>
<keyword evidence="7" id="KW-0067">ATP-binding</keyword>
<keyword evidence="3" id="KW-0597">Phosphoprotein</keyword>
<dbReference type="Pfam" id="PF07730">
    <property type="entry name" value="HisKA_3"/>
    <property type="match status" value="1"/>
</dbReference>
<dbReference type="PANTHER" id="PTHR24421:SF10">
    <property type="entry name" value="NITRATE_NITRITE SENSOR PROTEIN NARQ"/>
    <property type="match status" value="1"/>
</dbReference>
<evidence type="ECO:0000313" key="12">
    <source>
        <dbReference type="EMBL" id="TLP64041.1"/>
    </source>
</evidence>
<sequence>MWRNLAQIRTSHGAVLVDLLLAAAVIAFTIPPTVMGHSFSLWDGVPQPVELAVGSATAATMLLRRYTPWPAIVAGVLCACLVGETVPMVLAVFSLTAEHRARSWTYVALALMAVYLVVDYQNPYTDRIFYLSVVRAVTLVYLPALVGTWVYDHRRRIRELRAGVREREESAVLEERRRIARELHDTVTHAVTGMVLNAGLIRDPVDPADIPDLAEGIEDKGVEALGELRQLLTMLRREDVPVVEGAEAIARLAEDARAAGLRVDVRLDVPPGALPPEVTHVCYRLVQEGLTNVRRHAPGSEVRIAGAVEQDHVDISVVNTAGRPVGGTGGGAAGGKGGPAGGAGPGGRAATRTPLLGGGYGLAGIRERVTLLGGSLTAGPTPDGGFVLAARLPLEPPGKQAALRQRRTVRG</sequence>
<evidence type="ECO:0000259" key="11">
    <source>
        <dbReference type="Pfam" id="PF07730"/>
    </source>
</evidence>
<dbReference type="InterPro" id="IPR011712">
    <property type="entry name" value="Sig_transdc_His_kin_sub3_dim/P"/>
</dbReference>
<dbReference type="GO" id="GO:0005524">
    <property type="term" value="F:ATP binding"/>
    <property type="evidence" value="ECO:0007669"/>
    <property type="project" value="UniProtKB-KW"/>
</dbReference>
<dbReference type="InterPro" id="IPR050482">
    <property type="entry name" value="Sensor_HK_TwoCompSys"/>
</dbReference>
<evidence type="ECO:0000256" key="7">
    <source>
        <dbReference type="ARBA" id="ARBA00022840"/>
    </source>
</evidence>
<accession>A0A5R8ZE89</accession>
<evidence type="ECO:0000256" key="8">
    <source>
        <dbReference type="ARBA" id="ARBA00023012"/>
    </source>
</evidence>
<dbReference type="InterPro" id="IPR036890">
    <property type="entry name" value="HATPase_C_sf"/>
</dbReference>
<feature type="transmembrane region" description="Helical" evidence="10">
    <location>
        <begin position="104"/>
        <end position="122"/>
    </location>
</feature>
<dbReference type="GO" id="GO:0046983">
    <property type="term" value="F:protein dimerization activity"/>
    <property type="evidence" value="ECO:0007669"/>
    <property type="project" value="InterPro"/>
</dbReference>
<feature type="compositionally biased region" description="Gly residues" evidence="9">
    <location>
        <begin position="324"/>
        <end position="347"/>
    </location>
</feature>
<evidence type="ECO:0000256" key="1">
    <source>
        <dbReference type="ARBA" id="ARBA00000085"/>
    </source>
</evidence>
<evidence type="ECO:0000256" key="6">
    <source>
        <dbReference type="ARBA" id="ARBA00022777"/>
    </source>
</evidence>
<name>A0A5R8ZE89_9ACTN</name>
<evidence type="ECO:0000256" key="10">
    <source>
        <dbReference type="SAM" id="Phobius"/>
    </source>
</evidence>
<feature type="transmembrane region" description="Helical" evidence="10">
    <location>
        <begin position="71"/>
        <end position="92"/>
    </location>
</feature>
<dbReference type="Proteomes" id="UP000309033">
    <property type="component" value="Unassembled WGS sequence"/>
</dbReference>
<protein>
    <recommendedName>
        <fullName evidence="2">histidine kinase</fullName>
        <ecNumber evidence="2">2.7.13.3</ecNumber>
    </recommendedName>
</protein>
<keyword evidence="10" id="KW-1133">Transmembrane helix</keyword>
<dbReference type="EC" id="2.7.13.3" evidence="2"/>
<dbReference type="SUPFAM" id="SSF55874">
    <property type="entry name" value="ATPase domain of HSP90 chaperone/DNA topoisomerase II/histidine kinase"/>
    <property type="match status" value="1"/>
</dbReference>
<reference evidence="12" key="1">
    <citation type="submission" date="2019-05" db="EMBL/GenBank/DDBJ databases">
        <title>Isolation, diversity and antifungal activity of Actinobacteria from wheat.</title>
        <authorList>
            <person name="Yu B."/>
        </authorList>
    </citation>
    <scope>NUCLEOTIDE SEQUENCE [LARGE SCALE GENOMIC DNA]</scope>
    <source>
        <strain evidence="12">NEAU-HEGS1-5</strain>
    </source>
</reference>
<dbReference type="EMBL" id="VANP01000002">
    <property type="protein sequence ID" value="TLP64041.1"/>
    <property type="molecule type" value="Genomic_DNA"/>
</dbReference>
<feature type="transmembrane region" description="Helical" evidence="10">
    <location>
        <begin position="128"/>
        <end position="151"/>
    </location>
</feature>
<keyword evidence="10" id="KW-0472">Membrane</keyword>
<evidence type="ECO:0000313" key="13">
    <source>
        <dbReference type="Proteomes" id="UP000309033"/>
    </source>
</evidence>
<dbReference type="Gene3D" id="3.30.565.10">
    <property type="entry name" value="Histidine kinase-like ATPase, C-terminal domain"/>
    <property type="match status" value="1"/>
</dbReference>
<evidence type="ECO:0000256" key="9">
    <source>
        <dbReference type="SAM" id="MobiDB-lite"/>
    </source>
</evidence>
<evidence type="ECO:0000256" key="3">
    <source>
        <dbReference type="ARBA" id="ARBA00022553"/>
    </source>
</evidence>
<comment type="catalytic activity">
    <reaction evidence="1">
        <text>ATP + protein L-histidine = ADP + protein N-phospho-L-histidine.</text>
        <dbReference type="EC" id="2.7.13.3"/>
    </reaction>
</comment>
<keyword evidence="6" id="KW-0418">Kinase</keyword>
<dbReference type="CDD" id="cd16917">
    <property type="entry name" value="HATPase_UhpB-NarQ-NarX-like"/>
    <property type="match status" value="1"/>
</dbReference>